<protein>
    <submittedName>
        <fullName evidence="2">MarR family transcriptional regulator</fullName>
    </submittedName>
</protein>
<gene>
    <name evidence="2" type="ORF">ACT18_24020</name>
</gene>
<dbReference type="OrthoDB" id="8635520at2"/>
<dbReference type="PANTHER" id="PTHR33164">
    <property type="entry name" value="TRANSCRIPTIONAL REGULATOR, MARR FAMILY"/>
    <property type="match status" value="1"/>
</dbReference>
<dbReference type="SUPFAM" id="SSF46785">
    <property type="entry name" value="Winged helix' DNA-binding domain"/>
    <property type="match status" value="1"/>
</dbReference>
<dbReference type="GO" id="GO:0003700">
    <property type="term" value="F:DNA-binding transcription factor activity"/>
    <property type="evidence" value="ECO:0007669"/>
    <property type="project" value="InterPro"/>
</dbReference>
<evidence type="ECO:0000313" key="2">
    <source>
        <dbReference type="EMBL" id="OBY29257.1"/>
    </source>
</evidence>
<dbReference type="InterPro" id="IPR039422">
    <property type="entry name" value="MarR/SlyA-like"/>
</dbReference>
<evidence type="ECO:0000313" key="3">
    <source>
        <dbReference type="Proteomes" id="UP000092668"/>
    </source>
</evidence>
<comment type="caution">
    <text evidence="2">The sequence shown here is derived from an EMBL/GenBank/DDBJ whole genome shotgun (WGS) entry which is preliminary data.</text>
</comment>
<dbReference type="InterPro" id="IPR036390">
    <property type="entry name" value="WH_DNA-bd_sf"/>
</dbReference>
<dbReference type="SMART" id="SM00347">
    <property type="entry name" value="HTH_MARR"/>
    <property type="match status" value="1"/>
</dbReference>
<organism evidence="2 3">
    <name type="scientific">Mycolicibacter kumamotonensis</name>
    <dbReference type="NCBI Taxonomy" id="354243"/>
    <lineage>
        <taxon>Bacteria</taxon>
        <taxon>Bacillati</taxon>
        <taxon>Actinomycetota</taxon>
        <taxon>Actinomycetes</taxon>
        <taxon>Mycobacteriales</taxon>
        <taxon>Mycobacteriaceae</taxon>
        <taxon>Mycolicibacter</taxon>
    </lineage>
</organism>
<evidence type="ECO:0000259" key="1">
    <source>
        <dbReference type="PROSITE" id="PS50995"/>
    </source>
</evidence>
<sequence>MPSLPGLDGVEQRSWQQFLGCSLNLVAALNGRLKGTHNLSIRDVLLLELLSKPNRQARRLCALAETLRVSQGQLSTQIRRLEGQGLITRSPSKRDPRGILPRITAEGHMRLHAVLETYAQGVRMHYLDQLHYEQLVGLVDSCRRINGSLKAQG</sequence>
<feature type="domain" description="HTH marR-type" evidence="1">
    <location>
        <begin position="1"/>
        <end position="147"/>
    </location>
</feature>
<dbReference type="InterPro" id="IPR036388">
    <property type="entry name" value="WH-like_DNA-bd_sf"/>
</dbReference>
<accession>A0A1B8S956</accession>
<keyword evidence="3" id="KW-1185">Reference proteome</keyword>
<dbReference type="Pfam" id="PF01047">
    <property type="entry name" value="MarR"/>
    <property type="match status" value="1"/>
</dbReference>
<dbReference type="GO" id="GO:0006950">
    <property type="term" value="P:response to stress"/>
    <property type="evidence" value="ECO:0007669"/>
    <property type="project" value="TreeGrafter"/>
</dbReference>
<proteinExistence type="predicted"/>
<dbReference type="AlphaFoldDB" id="A0A1B8S956"/>
<dbReference type="PROSITE" id="PS50995">
    <property type="entry name" value="HTH_MARR_2"/>
    <property type="match status" value="1"/>
</dbReference>
<name>A0A1B8S956_9MYCO</name>
<dbReference type="Gene3D" id="1.10.10.10">
    <property type="entry name" value="Winged helix-like DNA-binding domain superfamily/Winged helix DNA-binding domain"/>
    <property type="match status" value="1"/>
</dbReference>
<reference evidence="2 3" key="1">
    <citation type="submission" date="2015-06" db="EMBL/GenBank/DDBJ databases">
        <title>Genome sequence of Mycobacterium kumamotonense strain Roo.</title>
        <authorList>
            <person name="Greninger A.L."/>
            <person name="Cunningham G."/>
            <person name="Miller S."/>
        </authorList>
    </citation>
    <scope>NUCLEOTIDE SEQUENCE [LARGE SCALE GENOMIC DNA]</scope>
    <source>
        <strain evidence="2 3">Roo</strain>
    </source>
</reference>
<dbReference type="PANTHER" id="PTHR33164:SF99">
    <property type="entry name" value="MARR FAMILY REGULATORY PROTEIN"/>
    <property type="match status" value="1"/>
</dbReference>
<dbReference type="EMBL" id="LFOE01000119">
    <property type="protein sequence ID" value="OBY29257.1"/>
    <property type="molecule type" value="Genomic_DNA"/>
</dbReference>
<dbReference type="PATRIC" id="fig|354243.3.peg.5009"/>
<dbReference type="InterPro" id="IPR000835">
    <property type="entry name" value="HTH_MarR-typ"/>
</dbReference>
<dbReference type="Proteomes" id="UP000092668">
    <property type="component" value="Unassembled WGS sequence"/>
</dbReference>